<dbReference type="Gene3D" id="2.80.10.50">
    <property type="match status" value="1"/>
</dbReference>
<accession>A0AA96WMN0</accession>
<dbReference type="AlphaFoldDB" id="A0AA96WMN0"/>
<evidence type="ECO:0008006" key="2">
    <source>
        <dbReference type="Google" id="ProtNLM"/>
    </source>
</evidence>
<proteinExistence type="predicted"/>
<dbReference type="SUPFAM" id="SSF110221">
    <property type="entry name" value="AbfB domain"/>
    <property type="match status" value="1"/>
</dbReference>
<organism evidence="1">
    <name type="scientific">Leptolyngbya sp. NK1-12</name>
    <dbReference type="NCBI Taxonomy" id="2547451"/>
    <lineage>
        <taxon>Bacteria</taxon>
        <taxon>Bacillati</taxon>
        <taxon>Cyanobacteriota</taxon>
        <taxon>Cyanophyceae</taxon>
        <taxon>Leptolyngbyales</taxon>
        <taxon>Leptolyngbyaceae</taxon>
        <taxon>Leptolyngbya group</taxon>
        <taxon>Leptolyngbya</taxon>
    </lineage>
</organism>
<protein>
    <recommendedName>
        <fullName evidence="2">Alpha-L-arabinofuranosidase B arabinose-binding domain-containing protein</fullName>
    </recommendedName>
</protein>
<reference evidence="1" key="1">
    <citation type="submission" date="2020-05" db="EMBL/GenBank/DDBJ databases">
        <authorList>
            <person name="Zhu T."/>
            <person name="Keshari N."/>
            <person name="Lu X."/>
        </authorList>
    </citation>
    <scope>NUCLEOTIDE SEQUENCE</scope>
    <source>
        <strain evidence="1">NK1-12</strain>
    </source>
</reference>
<evidence type="ECO:0000313" key="1">
    <source>
        <dbReference type="EMBL" id="WNZ27969.1"/>
    </source>
</evidence>
<dbReference type="GO" id="GO:0046556">
    <property type="term" value="F:alpha-L-arabinofuranosidase activity"/>
    <property type="evidence" value="ECO:0007669"/>
    <property type="project" value="InterPro"/>
</dbReference>
<gene>
    <name evidence="1" type="ORF">HJG54_30570</name>
</gene>
<dbReference type="GO" id="GO:0046373">
    <property type="term" value="P:L-arabinose metabolic process"/>
    <property type="evidence" value="ECO:0007669"/>
    <property type="project" value="InterPro"/>
</dbReference>
<dbReference type="InterPro" id="IPR036195">
    <property type="entry name" value="AbfB_ABD_sf"/>
</dbReference>
<sequence length="24" mass="2990">MNYPGYYLRHQNGRVRIDRYEDSS</sequence>
<name>A0AA96WMN0_9CYAN</name>
<dbReference type="EMBL" id="CP053587">
    <property type="protein sequence ID" value="WNZ27969.1"/>
    <property type="molecule type" value="Genomic_DNA"/>
</dbReference>